<feature type="compositionally biased region" description="Polar residues" evidence="3">
    <location>
        <begin position="456"/>
        <end position="465"/>
    </location>
</feature>
<keyword evidence="1 2" id="KW-0175">Coiled coil</keyword>
<feature type="coiled-coil region" evidence="2">
    <location>
        <begin position="22"/>
        <end position="237"/>
    </location>
</feature>
<dbReference type="RefSeq" id="XP_022838635.1">
    <property type="nucleotide sequence ID" value="XM_022984916.1"/>
</dbReference>
<gene>
    <name evidence="4" type="ORF">OT_ostta03g05240</name>
</gene>
<accession>A0A090LZH4</accession>
<feature type="compositionally biased region" description="Basic residues" evidence="3">
    <location>
        <begin position="480"/>
        <end position="491"/>
    </location>
</feature>
<evidence type="ECO:0000256" key="2">
    <source>
        <dbReference type="SAM" id="Coils"/>
    </source>
</evidence>
<evidence type="ECO:0000256" key="1">
    <source>
        <dbReference type="ARBA" id="ARBA00023054"/>
    </source>
</evidence>
<feature type="region of interest" description="Disordered" evidence="3">
    <location>
        <begin position="353"/>
        <end position="425"/>
    </location>
</feature>
<reference evidence="5" key="1">
    <citation type="journal article" date="2006" name="Proc. Natl. Acad. Sci. U.S.A.">
        <title>Genome analysis of the smallest free-living eukaryote Ostreococcus tauri unveils many unique features.</title>
        <authorList>
            <person name="Derelle E."/>
            <person name="Ferraz C."/>
            <person name="Rombauts S."/>
            <person name="Rouze P."/>
            <person name="Worden A.Z."/>
            <person name="Robbens S."/>
            <person name="Partensky F."/>
            <person name="Degroeve S."/>
            <person name="Echeynie S."/>
            <person name="Cooke R."/>
            <person name="Saeys Y."/>
            <person name="Wuyts J."/>
            <person name="Jabbari K."/>
            <person name="Bowler C."/>
            <person name="Panaud O."/>
            <person name="Piegu B."/>
            <person name="Ball S.G."/>
            <person name="Ral J.-P."/>
            <person name="Bouget F.-Y."/>
            <person name="Piganeau G."/>
            <person name="De Baets B."/>
            <person name="Picard A."/>
            <person name="Delseny M."/>
            <person name="Demaille J."/>
            <person name="Van de Peer Y."/>
            <person name="Moreau H."/>
        </authorList>
    </citation>
    <scope>NUCLEOTIDE SEQUENCE [LARGE SCALE GENOMIC DNA]</scope>
    <source>
        <strain evidence="5">OTTH 0595 / CCAP 157/2 / RCC745</strain>
    </source>
</reference>
<dbReference type="PANTHER" id="PTHR32083">
    <property type="entry name" value="CILIA AND FLAGELLA-ASSOCIATED PROTEIN 58-RELATED"/>
    <property type="match status" value="1"/>
</dbReference>
<feature type="region of interest" description="Disordered" evidence="3">
    <location>
        <begin position="454"/>
        <end position="491"/>
    </location>
</feature>
<dbReference type="EMBL" id="CAID01000003">
    <property type="protein sequence ID" value="CEF97331.1"/>
    <property type="molecule type" value="Genomic_DNA"/>
</dbReference>
<dbReference type="InParanoid" id="A0A090LZH4"/>
<reference evidence="4 5" key="2">
    <citation type="journal article" date="2014" name="BMC Genomics">
        <title>An improved genome of the model marine alga Ostreococcus tauri unfolds by assessing Illumina de novo assemblies.</title>
        <authorList>
            <person name="Blanc-Mathieu R."/>
            <person name="Verhelst B."/>
            <person name="Derelle E."/>
            <person name="Rombauts S."/>
            <person name="Bouget F.Y."/>
            <person name="Carre I."/>
            <person name="Chateau A."/>
            <person name="Eyre-Walker A."/>
            <person name="Grimsley N."/>
            <person name="Moreau H."/>
            <person name="Piegu B."/>
            <person name="Rivals E."/>
            <person name="Schackwitz W."/>
            <person name="Van de Peer Y."/>
            <person name="Piganeau G."/>
        </authorList>
    </citation>
    <scope>NUCLEOTIDE SEQUENCE [LARGE SCALE GENOMIC DNA]</scope>
    <source>
        <strain evidence="5">OTTH 0595 / CCAP 157/2 / RCC745</strain>
    </source>
</reference>
<dbReference type="STRING" id="70448.A0A090LZH4"/>
<evidence type="ECO:0000256" key="3">
    <source>
        <dbReference type="SAM" id="MobiDB-lite"/>
    </source>
</evidence>
<name>A0A090LZH4_OSTTA</name>
<dbReference type="AlphaFoldDB" id="A0A090LZH4"/>
<dbReference type="KEGG" id="ota:OT_ostta03g05240"/>
<protein>
    <submittedName>
        <fullName evidence="4">Unnamed product</fullName>
    </submittedName>
</protein>
<sequence>MAHVAIVGVASVFAARLKRQTNKRLAERKESAEKSNTALDEARAKLERCECELALTHADHDEALDRLDEAKDECEKLKKQAKTERETSARLRFALTVANGQKEKLKVENERLTLAEQKKAGEEARANEEVRMLKEKVANANKATEQARKSVQELTAKNGALVKELEALRHELEDGKMAISGLDAARKRNVELAEEIEKRHQEYSAIEHALQDAEINLRQAESHNVQLKLENEDLSDHVVQLRAHELELQQELKNMLETLTMVTSQHAEDDEGAEGGASGFASPIAMERIMAKINTPTAERIGAHAGEDDDMQDVQARMAVLLSRVEECKTPQGISKAIAELDELQVKLRDIKSATDVDEGSPPRGPGSGSPDAWPISPPSPVTTSKSLTGADGPTTTELDKDDKDPQTPPRTLEFDEPSTPWSSMCSKCGAVPRTDGCDGRCAECYRIKQEKLAQSPLSRFSNSIKKVLSPNKEKEKTAGGKKKGKKKGKK</sequence>
<dbReference type="OrthoDB" id="10518009at2759"/>
<evidence type="ECO:0000313" key="5">
    <source>
        <dbReference type="Proteomes" id="UP000009170"/>
    </source>
</evidence>
<dbReference type="GeneID" id="9832886"/>
<organism evidence="4 5">
    <name type="scientific">Ostreococcus tauri</name>
    <name type="common">Marine green alga</name>
    <dbReference type="NCBI Taxonomy" id="70448"/>
    <lineage>
        <taxon>Eukaryota</taxon>
        <taxon>Viridiplantae</taxon>
        <taxon>Chlorophyta</taxon>
        <taxon>Mamiellophyceae</taxon>
        <taxon>Mamiellales</taxon>
        <taxon>Bathycoccaceae</taxon>
        <taxon>Ostreococcus</taxon>
    </lineage>
</organism>
<evidence type="ECO:0000313" key="4">
    <source>
        <dbReference type="EMBL" id="CEF97331.1"/>
    </source>
</evidence>
<keyword evidence="5" id="KW-1185">Reference proteome</keyword>
<proteinExistence type="predicted"/>
<comment type="caution">
    <text evidence="4">The sequence shown here is derived from an EMBL/GenBank/DDBJ whole genome shotgun (WGS) entry which is preliminary data.</text>
</comment>
<dbReference type="Proteomes" id="UP000009170">
    <property type="component" value="Unassembled WGS sequence"/>
</dbReference>